<protein>
    <submittedName>
        <fullName evidence="1">Uncharacterized protein</fullName>
    </submittedName>
</protein>
<dbReference type="AlphaFoldDB" id="A0A0M2GG23"/>
<sequence>MGLELAQSAGQGVWTDAGQDIAQFGEAVGAVQEFAHDEGGPGAVEEGEEPGDTALRKAGIGHCLKYRNVLTF</sequence>
<reference evidence="2" key="1">
    <citation type="submission" date="2015-02" db="EMBL/GenBank/DDBJ databases">
        <authorList>
            <person name="Ju K.-S."/>
            <person name="Doroghazi J.R."/>
            <person name="Metcalf W."/>
        </authorList>
    </citation>
    <scope>NUCLEOTIDE SEQUENCE [LARGE SCALE GENOMIC DNA]</scope>
    <source>
        <strain evidence="2">NRRL B-16380</strain>
    </source>
</reference>
<organism evidence="1 2">
    <name type="scientific">Streptomyces variegatus</name>
    <dbReference type="NCBI Taxonomy" id="284040"/>
    <lineage>
        <taxon>Bacteria</taxon>
        <taxon>Bacillati</taxon>
        <taxon>Actinomycetota</taxon>
        <taxon>Actinomycetes</taxon>
        <taxon>Kitasatosporales</taxon>
        <taxon>Streptomycetaceae</taxon>
        <taxon>Streptomyces</taxon>
    </lineage>
</organism>
<gene>
    <name evidence="1" type="ORF">UK15_36075</name>
</gene>
<accession>A0A0M2GG23</accession>
<evidence type="ECO:0000313" key="2">
    <source>
        <dbReference type="Proteomes" id="UP000034786"/>
    </source>
</evidence>
<keyword evidence="2" id="KW-1185">Reference proteome</keyword>
<dbReference type="EMBL" id="JYJH01000047">
    <property type="protein sequence ID" value="KJK34432.1"/>
    <property type="molecule type" value="Genomic_DNA"/>
</dbReference>
<name>A0A0M2GG23_9ACTN</name>
<proteinExistence type="predicted"/>
<evidence type="ECO:0000313" key="1">
    <source>
        <dbReference type="EMBL" id="KJK34432.1"/>
    </source>
</evidence>
<comment type="caution">
    <text evidence="1">The sequence shown here is derived from an EMBL/GenBank/DDBJ whole genome shotgun (WGS) entry which is preliminary data.</text>
</comment>
<dbReference type="Proteomes" id="UP000034786">
    <property type="component" value="Unassembled WGS sequence"/>
</dbReference>